<sequence>MPGLRSLVARRRSSLASPPYVSSPSPIPLSLPEIYVNDGKGEKLESEDYQTPEQVTVNGEMSQNDDNTVNIHETDNSDCVTPQQQSSSDESNQNKETSGVEKSESVETDGVTAVSDKEITQNQNCSDKECVETDGAQSISESCKEVQNQESIDPELIENSTLEVSNANETSLEDKKADVDHVADEDAEEKTRVSDEKVVNVSAEEEKQDEETTDIVIQNESAPEVGEKNEKEKDKEVNESKGTTHLDHIVSNSNPEIEIIDEKIEEFPSLEKNSLNQSSVNLKEKRSTPNDGSGKESSERLSITNSEDHTKPQTKLSVSSNQDNDTGQKSENELSASAKKNCANKCVKRSAMEIESTLASRGVTIVRRIVDNAETVGKTKNDSMQNAKKDRIINSSSVITANPQVSVSSGNFLSQSANRSMSASYSLKGLASIRMQRGSSVQHFSGGHIGRSVSKDFYRPMNSRGALVQAGPKALPVLTDSKGSTQTNFRGITIHPNSKYSSHPAFRGMAMNSNLRSPGTLTNNRGLKMDETLKGLSTHTPKGFVAHSHPRGPLLNNTLGGAAKQANLRGNAVTTDSRGLHGYLNTKESLRYTTPKGPTQRPNSVGMPPQSKSAVFSPRIRQVTPQQSRPVENQSQLHSLGPNRSKSVDVSLLSRSKEISPQLGSDMSPHAQSTTMSPQSRPAEMSPQSRTAKMSPQSQSVDVSPQFRTVDLLSQSKSNEMGLSRPVDTVVSPQSRSSDVSPQSRSAQFSPQSIHTGIHPHSRYTGMSPQSGMADLSPQSRSLGMIPHSSSADVSPQSRSGIPSQSGLPTQSVTTTSTGQSSQMNLMGVSPQSNIIGPLQESSNERLAPRTSSAALLSQANSLGISSHMISSDRFSASTTSNEFPALPASSGFIGCSSNEAFPTYNNSGEFSSHTNNNEYSPQISSGGFNMHSNSGGFSMQSNLVGFPTQTNSCGFPQHASSGEYSSRNPVGIIGQTNSEGFSTHSSCGNFPTQINSGGYTPHSSSGPYNAQTNSGEFRENSIDMMMYHASRDFSMHANNREFSGYSTPNHLPMNHSSRELLQNCNQGLPLPSNTGTPSINSVLGEQYPQSNYGDSLVHPGYREASLHSRVTPGEVPVLPDFRESSLRHSYRDPSGPPSYSNFRESSSQDNSRGSQSHSYRDMPLHSNMGELQAHTSTREQNPHASFKEQSGSAGYRGQNILGSYMESSAIPNFRETLNLGNCREQPLSNFRETVNHSSPREQVLPSYRENISHTSPREPILPSFGEPISHPSPGEQVIPNVRESLNHTSPREQILPSFGDPVSNSSPREQALPSFREPVNHASPSTEVLPCFQEPGTHSSPREQVLPSFRENVSHTSPREQILPSFQETVNSTTPKQPYIPTFRDPDTYNSFTDSINPNSSCEQTINPNSKEMLNFTTGCRQPNVSNLVCTDKPVEDNGYRESQTVPNFRVNSQHMNLDEPPIDLKYMEASLANSYTKSSALPSFTESFEHTSPNDLLRKNDNTSLGLPSFRDSSHYCTPRNVSDCDSFRESSLSPSSRSPGYTNTRNSCASWQTGELLSYSDTGESPIYSCTNDSSDSPVRESAICNRSESLECLSSVYSSANLDAKNADVQVRSRDSDILSANRDGYLPEKSLIQNTDVARAYHDATNSPDYSGVIESVPHGMGESYLDSGTEISVHSGTNHSTQLCEDLPQSLRDLPMESASLSPTDLPRDFEETELSNQELTSLDAIPKEFCETAPSSPTPRHLNKSPVHSKCVTSPVDNSSLGSPSCSDSLGSPEKLSSVVSSIKSDSGASPSSQERIVIKMKLLHSDLGSENDRHNSTENASITELRLDSRNSVKYPMAKYTRWTIDSIINGREDMCSEEGSDKVCKDDEQKIVKEELHLKEDGKTSLSSSPKRINKRRSSEMCSESKDPKLDTNKNFMKKTLRITISNPLRTRVSTVDDCVDVKLKENDDSTVVKCERFPEKRNEIVQPVTVSIVRKSSRLQKESQSQTPLCSTRKLKGRHLKSPSPAPSIESFASSTSASRASCDSRRCSQSSETSASSVTSILSEGSDHSVVAEMKKCSIVIKRIYATDNYSCYSSSLCNKKVVLKNQDVHSTRPKRKAAIEATLKCHKSLKTCDTNDAKTKLPLNGAFDKGKNFVSVNVEKKTLHNNIGIPRCSVLLYDVFMNRRINKMECPGCSRHYDSTDSVQVNINKATISLLCSACQWLVVKDVHPREVDSMAPS</sequence>
<feature type="compositionally biased region" description="Basic and acidic residues" evidence="1">
    <location>
        <begin position="1906"/>
        <end position="1920"/>
    </location>
</feature>
<feature type="compositionally biased region" description="Polar residues" evidence="1">
    <location>
        <begin position="271"/>
        <end position="281"/>
    </location>
</feature>
<feature type="compositionally biased region" description="Basic and acidic residues" evidence="1">
    <location>
        <begin position="172"/>
        <end position="198"/>
    </location>
</feature>
<feature type="region of interest" description="Disordered" evidence="1">
    <location>
        <begin position="1736"/>
        <end position="1781"/>
    </location>
</feature>
<feature type="region of interest" description="Disordered" evidence="1">
    <location>
        <begin position="1985"/>
        <end position="2023"/>
    </location>
</feature>
<feature type="region of interest" description="Disordered" evidence="1">
    <location>
        <begin position="1528"/>
        <end position="1548"/>
    </location>
</feature>
<keyword evidence="3" id="KW-1185">Reference proteome</keyword>
<feature type="compositionally biased region" description="Basic and acidic residues" evidence="1">
    <location>
        <begin position="282"/>
        <end position="299"/>
    </location>
</feature>
<evidence type="ECO:0000313" key="2">
    <source>
        <dbReference type="EMBL" id="KAK8748337.1"/>
    </source>
</evidence>
<feature type="compositionally biased region" description="Low complexity" evidence="1">
    <location>
        <begin position="731"/>
        <end position="746"/>
    </location>
</feature>
<feature type="compositionally biased region" description="Low complexity" evidence="1">
    <location>
        <begin position="1766"/>
        <end position="1781"/>
    </location>
</feature>
<organism evidence="2 3">
    <name type="scientific">Cherax quadricarinatus</name>
    <name type="common">Australian red claw crayfish</name>
    <dbReference type="NCBI Taxonomy" id="27406"/>
    <lineage>
        <taxon>Eukaryota</taxon>
        <taxon>Metazoa</taxon>
        <taxon>Ecdysozoa</taxon>
        <taxon>Arthropoda</taxon>
        <taxon>Crustacea</taxon>
        <taxon>Multicrustacea</taxon>
        <taxon>Malacostraca</taxon>
        <taxon>Eumalacostraca</taxon>
        <taxon>Eucarida</taxon>
        <taxon>Decapoda</taxon>
        <taxon>Pleocyemata</taxon>
        <taxon>Astacidea</taxon>
        <taxon>Parastacoidea</taxon>
        <taxon>Parastacidae</taxon>
        <taxon>Cherax</taxon>
    </lineage>
</organism>
<feature type="compositionally biased region" description="Low complexity" evidence="1">
    <location>
        <begin position="695"/>
        <end position="706"/>
    </location>
</feature>
<feature type="compositionally biased region" description="Polar residues" evidence="1">
    <location>
        <begin position="1066"/>
        <end position="1094"/>
    </location>
</feature>
<feature type="compositionally biased region" description="Polar residues" evidence="1">
    <location>
        <begin position="158"/>
        <end position="170"/>
    </location>
</feature>
<feature type="compositionally biased region" description="Polar residues" evidence="1">
    <location>
        <begin position="313"/>
        <end position="325"/>
    </location>
</feature>
<feature type="compositionally biased region" description="Basic and acidic residues" evidence="1">
    <location>
        <begin position="1121"/>
        <end position="1132"/>
    </location>
</feature>
<feature type="region of interest" description="Disordered" evidence="1">
    <location>
        <begin position="1066"/>
        <end position="1100"/>
    </location>
</feature>
<feature type="compositionally biased region" description="Polar residues" evidence="1">
    <location>
        <begin position="765"/>
        <end position="809"/>
    </location>
</feature>
<feature type="region of interest" description="Disordered" evidence="1">
    <location>
        <begin position="1"/>
        <end position="341"/>
    </location>
</feature>
<feature type="compositionally biased region" description="Polar residues" evidence="1">
    <location>
        <begin position="623"/>
        <end position="645"/>
    </location>
</feature>
<feature type="region of interest" description="Disordered" evidence="1">
    <location>
        <begin position="1113"/>
        <end position="1199"/>
    </location>
</feature>
<accession>A0AAW0XVA6</accession>
<feature type="compositionally biased region" description="Low complexity" evidence="1">
    <location>
        <begin position="1146"/>
        <end position="1158"/>
    </location>
</feature>
<dbReference type="Proteomes" id="UP001445076">
    <property type="component" value="Unassembled WGS sequence"/>
</dbReference>
<feature type="compositionally biased region" description="Polar residues" evidence="1">
    <location>
        <begin position="712"/>
        <end position="721"/>
    </location>
</feature>
<feature type="compositionally biased region" description="Polar residues" evidence="1">
    <location>
        <begin position="1183"/>
        <end position="1193"/>
    </location>
</feature>
<comment type="caution">
    <text evidence="2">The sequence shown here is derived from an EMBL/GenBank/DDBJ whole genome shotgun (WGS) entry which is preliminary data.</text>
</comment>
<gene>
    <name evidence="2" type="ORF">OTU49_016086</name>
</gene>
<feature type="compositionally biased region" description="Polar residues" evidence="1">
    <location>
        <begin position="662"/>
        <end position="694"/>
    </location>
</feature>
<proteinExistence type="predicted"/>
<name>A0AAW0XVA6_CHEQU</name>
<evidence type="ECO:0000313" key="3">
    <source>
        <dbReference type="Proteomes" id="UP001445076"/>
    </source>
</evidence>
<feature type="compositionally biased region" description="Basic and acidic residues" evidence="1">
    <location>
        <begin position="225"/>
        <end position="248"/>
    </location>
</feature>
<reference evidence="2 3" key="1">
    <citation type="journal article" date="2024" name="BMC Genomics">
        <title>Genome assembly of redclaw crayfish (Cherax quadricarinatus) provides insights into its immune adaptation and hypoxia tolerance.</title>
        <authorList>
            <person name="Liu Z."/>
            <person name="Zheng J."/>
            <person name="Li H."/>
            <person name="Fang K."/>
            <person name="Wang S."/>
            <person name="He J."/>
            <person name="Zhou D."/>
            <person name="Weng S."/>
            <person name="Chi M."/>
            <person name="Gu Z."/>
            <person name="He J."/>
            <person name="Li F."/>
            <person name="Wang M."/>
        </authorList>
    </citation>
    <scope>NUCLEOTIDE SEQUENCE [LARGE SCALE GENOMIC DNA]</scope>
    <source>
        <strain evidence="2">ZL_2023a</strain>
    </source>
</reference>
<feature type="compositionally biased region" description="Polar residues" evidence="1">
    <location>
        <begin position="135"/>
        <end position="151"/>
    </location>
</feature>
<feature type="region of interest" description="Disordered" evidence="1">
    <location>
        <begin position="1888"/>
        <end position="1920"/>
    </location>
</feature>
<feature type="region of interest" description="Disordered" evidence="1">
    <location>
        <begin position="572"/>
        <end position="822"/>
    </location>
</feature>
<evidence type="ECO:0000256" key="1">
    <source>
        <dbReference type="SAM" id="MobiDB-lite"/>
    </source>
</evidence>
<protein>
    <submittedName>
        <fullName evidence="2">Uncharacterized protein</fullName>
    </submittedName>
</protein>
<feature type="compositionally biased region" description="Polar residues" evidence="1">
    <location>
        <begin position="51"/>
        <end position="82"/>
    </location>
</feature>
<feature type="compositionally biased region" description="Low complexity" evidence="1">
    <location>
        <begin position="14"/>
        <end position="32"/>
    </location>
</feature>
<feature type="compositionally biased region" description="Low complexity" evidence="1">
    <location>
        <begin position="1532"/>
        <end position="1542"/>
    </location>
</feature>
<dbReference type="EMBL" id="JARKIK010000012">
    <property type="protein sequence ID" value="KAK8748337.1"/>
    <property type="molecule type" value="Genomic_DNA"/>
</dbReference>
<feature type="compositionally biased region" description="Low complexity" evidence="1">
    <location>
        <begin position="810"/>
        <end position="822"/>
    </location>
</feature>